<gene>
    <name evidence="1" type="ORF">TNIN_206381</name>
</gene>
<name>A0A8X7BXC8_9ARAC</name>
<dbReference type="AlphaFoldDB" id="A0A8X7BXC8"/>
<dbReference type="Proteomes" id="UP000886998">
    <property type="component" value="Unassembled WGS sequence"/>
</dbReference>
<evidence type="ECO:0000313" key="2">
    <source>
        <dbReference type="Proteomes" id="UP000886998"/>
    </source>
</evidence>
<evidence type="ECO:0000313" key="1">
    <source>
        <dbReference type="EMBL" id="GFY47385.1"/>
    </source>
</evidence>
<accession>A0A8X7BXC8</accession>
<organism evidence="1 2">
    <name type="scientific">Trichonephila inaurata madagascariensis</name>
    <dbReference type="NCBI Taxonomy" id="2747483"/>
    <lineage>
        <taxon>Eukaryota</taxon>
        <taxon>Metazoa</taxon>
        <taxon>Ecdysozoa</taxon>
        <taxon>Arthropoda</taxon>
        <taxon>Chelicerata</taxon>
        <taxon>Arachnida</taxon>
        <taxon>Araneae</taxon>
        <taxon>Araneomorphae</taxon>
        <taxon>Entelegynae</taxon>
        <taxon>Araneoidea</taxon>
        <taxon>Nephilidae</taxon>
        <taxon>Trichonephila</taxon>
        <taxon>Trichonephila inaurata</taxon>
    </lineage>
</organism>
<proteinExistence type="predicted"/>
<dbReference type="EMBL" id="BMAV01005925">
    <property type="protein sequence ID" value="GFY47385.1"/>
    <property type="molecule type" value="Genomic_DNA"/>
</dbReference>
<dbReference type="OrthoDB" id="6471243at2759"/>
<sequence>MLFKFRCPRPPGTPCVARPTDKRTGFSETLMKALKSFWVQQASRKKSLPVQSPELQGIHIRNALNEMDISHFLISLAGHPYSHQKRKYDECTQSQQL</sequence>
<comment type="caution">
    <text evidence="1">The sequence shown here is derived from an EMBL/GenBank/DDBJ whole genome shotgun (WGS) entry which is preliminary data.</text>
</comment>
<protein>
    <submittedName>
        <fullName evidence="1">Uncharacterized protein</fullName>
    </submittedName>
</protein>
<reference evidence="1" key="1">
    <citation type="submission" date="2020-08" db="EMBL/GenBank/DDBJ databases">
        <title>Multicomponent nature underlies the extraordinary mechanical properties of spider dragline silk.</title>
        <authorList>
            <person name="Kono N."/>
            <person name="Nakamura H."/>
            <person name="Mori M."/>
            <person name="Yoshida Y."/>
            <person name="Ohtoshi R."/>
            <person name="Malay A.D."/>
            <person name="Moran D.A.P."/>
            <person name="Tomita M."/>
            <person name="Numata K."/>
            <person name="Arakawa K."/>
        </authorList>
    </citation>
    <scope>NUCLEOTIDE SEQUENCE</scope>
</reference>
<keyword evidence="2" id="KW-1185">Reference proteome</keyword>